<evidence type="ECO:0000313" key="3">
    <source>
        <dbReference type="Proteomes" id="UP000317355"/>
    </source>
</evidence>
<proteinExistence type="predicted"/>
<dbReference type="PANTHER" id="PTHR11533:SF174">
    <property type="entry name" value="PUROMYCIN-SENSITIVE AMINOPEPTIDASE-RELATED"/>
    <property type="match status" value="1"/>
</dbReference>
<dbReference type="GO" id="GO:0005737">
    <property type="term" value="C:cytoplasm"/>
    <property type="evidence" value="ECO:0007669"/>
    <property type="project" value="TreeGrafter"/>
</dbReference>
<feature type="domain" description="Peptidase M1 membrane alanine aminopeptidase" evidence="1">
    <location>
        <begin position="229"/>
        <end position="367"/>
    </location>
</feature>
<dbReference type="PANTHER" id="PTHR11533">
    <property type="entry name" value="PROTEASE M1 ZINC METALLOPROTEASE"/>
    <property type="match status" value="1"/>
</dbReference>
<reference evidence="2 3" key="1">
    <citation type="submission" date="2019-07" db="EMBL/GenBank/DDBJ databases">
        <title>The pathways for chlorine oxyanion respiration interact through the shared metabolite chlorate.</title>
        <authorList>
            <person name="Barnum T.P."/>
            <person name="Cheng Y."/>
            <person name="Hill K.A."/>
            <person name="Lucas L.N."/>
            <person name="Carlson H.K."/>
            <person name="Coates J.D."/>
        </authorList>
    </citation>
    <scope>NUCLEOTIDE SEQUENCE [LARGE SCALE GENOMIC DNA]</scope>
    <source>
        <strain evidence="2">BK-3</strain>
    </source>
</reference>
<dbReference type="EMBL" id="VMRY01000062">
    <property type="protein sequence ID" value="TVT52955.1"/>
    <property type="molecule type" value="Genomic_DNA"/>
</dbReference>
<dbReference type="InterPro" id="IPR014782">
    <property type="entry name" value="Peptidase_M1_dom"/>
</dbReference>
<protein>
    <submittedName>
        <fullName evidence="2">M1 family peptidase</fullName>
    </submittedName>
</protein>
<dbReference type="Gene3D" id="1.10.390.10">
    <property type="entry name" value="Neutral Protease Domain 2"/>
    <property type="match status" value="1"/>
</dbReference>
<dbReference type="InterPro" id="IPR027268">
    <property type="entry name" value="Peptidase_M4/M1_CTD_sf"/>
</dbReference>
<organism evidence="2 3">
    <name type="scientific">Sedimenticola thiotaurini</name>
    <dbReference type="NCBI Taxonomy" id="1543721"/>
    <lineage>
        <taxon>Bacteria</taxon>
        <taxon>Pseudomonadati</taxon>
        <taxon>Pseudomonadota</taxon>
        <taxon>Gammaproteobacteria</taxon>
        <taxon>Chromatiales</taxon>
        <taxon>Sedimenticolaceae</taxon>
        <taxon>Sedimenticola</taxon>
    </lineage>
</organism>
<evidence type="ECO:0000259" key="1">
    <source>
        <dbReference type="Pfam" id="PF01433"/>
    </source>
</evidence>
<name>A0A558CW19_9GAMM</name>
<dbReference type="AlphaFoldDB" id="A0A558CW19"/>
<sequence>MTELQFLLHADLSVELIDPAGSLTTEELLQGTVPIKRYRIQLTTPSDHFTLQYKGTIAHTLRKRGELSSLRQSTPGKISKEGVFLGGSSYWYPQVGSTLVSFSLQVALPEGWLSVSQGSQLADKPGWQELQPQEEIYLIAAPYHRYERGQLGTLAEVYLRKDNAELADRYLQATQKYLDLYEKLIGPYPYSKFSLIENFWESGYGMPSFTLLGPQVIQLPFIINTSYPHEILHNWWGNGVYIDATSGNWSEGLTTYLADHLLKEQQGQGANYRRNALQNYANYVTQQDDFPLLKFRGNQGQISQSIGYGKTLILFHMLREIVGDELFLKGLQSFYRDYKFRRAGFDQIRNSFEKVSEKSLERFFSQWLSRTGAPTLKLVNVTTEPLKDRYRLSVTLEQTQAEAPFLLNIPLFISGAGQGQTEWHSLEMKARKTTWVIETKLLPIKLAIDPRFDLFRHLDPSEIPSTLGQLFGAKKVAAILPSAAEATLKQAYLGLISQWQQRQPGLSIIWDNQIDTLPTEGHLWIIGARNRFKKEITPLLESSDIDLNTSSQAMAFPHSSRPNQTIGFIQSDTVAAIAGLTRKLPHYGRYSYALFNGDEPQIVQRGEWAVNNSALSWIIESDYSEPAGELTDHPPLAQ</sequence>
<dbReference type="GO" id="GO:0008270">
    <property type="term" value="F:zinc ion binding"/>
    <property type="evidence" value="ECO:0007669"/>
    <property type="project" value="InterPro"/>
</dbReference>
<dbReference type="GO" id="GO:0042277">
    <property type="term" value="F:peptide binding"/>
    <property type="evidence" value="ECO:0007669"/>
    <property type="project" value="TreeGrafter"/>
</dbReference>
<dbReference type="GO" id="GO:0070006">
    <property type="term" value="F:metalloaminopeptidase activity"/>
    <property type="evidence" value="ECO:0007669"/>
    <property type="project" value="TreeGrafter"/>
</dbReference>
<dbReference type="GO" id="GO:0005615">
    <property type="term" value="C:extracellular space"/>
    <property type="evidence" value="ECO:0007669"/>
    <property type="project" value="TreeGrafter"/>
</dbReference>
<dbReference type="InterPro" id="IPR050344">
    <property type="entry name" value="Peptidase_M1_aminopeptidases"/>
</dbReference>
<dbReference type="GO" id="GO:0016020">
    <property type="term" value="C:membrane"/>
    <property type="evidence" value="ECO:0007669"/>
    <property type="project" value="TreeGrafter"/>
</dbReference>
<dbReference type="Proteomes" id="UP000317355">
    <property type="component" value="Unassembled WGS sequence"/>
</dbReference>
<accession>A0A558CW19</accession>
<dbReference type="Pfam" id="PF01433">
    <property type="entry name" value="Peptidase_M1"/>
    <property type="match status" value="1"/>
</dbReference>
<comment type="caution">
    <text evidence="2">The sequence shown here is derived from an EMBL/GenBank/DDBJ whole genome shotgun (WGS) entry which is preliminary data.</text>
</comment>
<gene>
    <name evidence="2" type="ORF">FHK82_12685</name>
</gene>
<evidence type="ECO:0000313" key="2">
    <source>
        <dbReference type="EMBL" id="TVT52955.1"/>
    </source>
</evidence>
<dbReference type="GO" id="GO:0043171">
    <property type="term" value="P:peptide catabolic process"/>
    <property type="evidence" value="ECO:0007669"/>
    <property type="project" value="TreeGrafter"/>
</dbReference>
<dbReference type="SUPFAM" id="SSF55486">
    <property type="entry name" value="Metalloproteases ('zincins'), catalytic domain"/>
    <property type="match status" value="1"/>
</dbReference>